<keyword evidence="5" id="KW-1185">Reference proteome</keyword>
<dbReference type="AlphaFoldDB" id="A0A2G5H7R3"/>
<evidence type="ECO:0000256" key="1">
    <source>
        <dbReference type="SAM" id="MobiDB-lite"/>
    </source>
</evidence>
<gene>
    <name evidence="2" type="ORF">CB0940_07585</name>
    <name evidence="3" type="ORF">RHO25_008185</name>
</gene>
<proteinExistence type="predicted"/>
<name>A0A2G5H7R3_CERBT</name>
<dbReference type="EMBL" id="LKMD01000108">
    <property type="protein sequence ID" value="PIA88568.1"/>
    <property type="molecule type" value="Genomic_DNA"/>
</dbReference>
<dbReference type="OrthoDB" id="3642112at2759"/>
<evidence type="ECO:0000313" key="4">
    <source>
        <dbReference type="Proteomes" id="UP000230605"/>
    </source>
</evidence>
<dbReference type="Proteomes" id="UP001302367">
    <property type="component" value="Chromosome 5"/>
</dbReference>
<protein>
    <submittedName>
        <fullName evidence="2">Uncharacterized protein</fullName>
    </submittedName>
</protein>
<dbReference type="Proteomes" id="UP000230605">
    <property type="component" value="Chromosome 5"/>
</dbReference>
<reference evidence="2 4" key="1">
    <citation type="submission" date="2015-10" db="EMBL/GenBank/DDBJ databases">
        <title>The cercosporin biosynthetic gene cluster was horizontally transferred to several fungal lineages and shown to be expanded in Cercospora beticola based on microsynteny with recipient genomes.</title>
        <authorList>
            <person name="De Jonge R."/>
            <person name="Ebert M.K."/>
            <person name="Suttle J.C."/>
            <person name="Jurick Ii W.M."/>
            <person name="Secor G.A."/>
            <person name="Thomma B.P."/>
            <person name="Van De Peer Y."/>
            <person name="Bolton M.D."/>
        </authorList>
    </citation>
    <scope>NUCLEOTIDE SEQUENCE [LARGE SCALE GENOMIC DNA]</scope>
    <source>
        <strain evidence="2 4">09-40</strain>
    </source>
</reference>
<feature type="compositionally biased region" description="Basic and acidic residues" evidence="1">
    <location>
        <begin position="136"/>
        <end position="145"/>
    </location>
</feature>
<accession>A0A2G5H7R3</accession>
<feature type="region of interest" description="Disordered" evidence="1">
    <location>
        <begin position="135"/>
        <end position="181"/>
    </location>
</feature>
<evidence type="ECO:0000313" key="5">
    <source>
        <dbReference type="Proteomes" id="UP001302367"/>
    </source>
</evidence>
<evidence type="ECO:0000313" key="3">
    <source>
        <dbReference type="EMBL" id="WPB03545.1"/>
    </source>
</evidence>
<evidence type="ECO:0000313" key="2">
    <source>
        <dbReference type="EMBL" id="PIA88568.1"/>
    </source>
</evidence>
<dbReference type="EMBL" id="CP134188">
    <property type="protein sequence ID" value="WPB03545.1"/>
    <property type="molecule type" value="Genomic_DNA"/>
</dbReference>
<feature type="compositionally biased region" description="Basic residues" evidence="1">
    <location>
        <begin position="160"/>
        <end position="172"/>
    </location>
</feature>
<reference evidence="3 5" key="2">
    <citation type="submission" date="2023-09" db="EMBL/GenBank/DDBJ databases">
        <title>Complete-Gapless Cercospora beticola genome.</title>
        <authorList>
            <person name="Wyatt N.A."/>
            <person name="Spanner R.E."/>
            <person name="Bolton M.D."/>
        </authorList>
    </citation>
    <scope>NUCLEOTIDE SEQUENCE [LARGE SCALE GENOMIC DNA]</scope>
    <source>
        <strain evidence="3">Cb09-40</strain>
    </source>
</reference>
<organism evidence="2 4">
    <name type="scientific">Cercospora beticola</name>
    <name type="common">Sugarbeet leaf spot fungus</name>
    <dbReference type="NCBI Taxonomy" id="122368"/>
    <lineage>
        <taxon>Eukaryota</taxon>
        <taxon>Fungi</taxon>
        <taxon>Dikarya</taxon>
        <taxon>Ascomycota</taxon>
        <taxon>Pezizomycotina</taxon>
        <taxon>Dothideomycetes</taxon>
        <taxon>Dothideomycetidae</taxon>
        <taxon>Mycosphaerellales</taxon>
        <taxon>Mycosphaerellaceae</taxon>
        <taxon>Cercospora</taxon>
    </lineage>
</organism>
<sequence length="262" mass="29467">MTRTNAALTDSTSAELMSLLANGEQGLYARCGQRYVLEQLVAWFQHILNDQEVEKWVWVREISTAVRALKSESPIVDCTAQVIVAAIENAPWSMEGGEWIGSVNAIAFAMKHVAKTIERDLAQAENDGIDITLYRDPADYTHESSDEGSDEPYEENRNTRAPKKRSGGRKPGSKLNGGSRKWTRDEILHMLRTVRDNIDMTWDERVQAHNDTYVVPQGVQQRGPRTKEGIRQRLDDMIRLTERGLNGRIVAKIAQIEAGGSF</sequence>